<name>A0A562V9V6_9ACTN</name>
<reference evidence="2 3" key="1">
    <citation type="journal article" date="2013" name="Stand. Genomic Sci.">
        <title>Genomic Encyclopedia of Type Strains, Phase I: The one thousand microbial genomes (KMG-I) project.</title>
        <authorList>
            <person name="Kyrpides N.C."/>
            <person name="Woyke T."/>
            <person name="Eisen J.A."/>
            <person name="Garrity G."/>
            <person name="Lilburn T.G."/>
            <person name="Beck B.J."/>
            <person name="Whitman W.B."/>
            <person name="Hugenholtz P."/>
            <person name="Klenk H.P."/>
        </authorList>
    </citation>
    <scope>NUCLEOTIDE SEQUENCE [LARGE SCALE GENOMIC DNA]</scope>
    <source>
        <strain evidence="2 3">DSM 45044</strain>
    </source>
</reference>
<protein>
    <submittedName>
        <fullName evidence="2">Uncharacterized protein</fullName>
    </submittedName>
</protein>
<keyword evidence="1" id="KW-0812">Transmembrane</keyword>
<comment type="caution">
    <text evidence="2">The sequence shown here is derived from an EMBL/GenBank/DDBJ whole genome shotgun (WGS) entry which is preliminary data.</text>
</comment>
<dbReference type="Proteomes" id="UP000321617">
    <property type="component" value="Unassembled WGS sequence"/>
</dbReference>
<accession>A0A562V9V6</accession>
<evidence type="ECO:0000313" key="2">
    <source>
        <dbReference type="EMBL" id="TWJ14666.1"/>
    </source>
</evidence>
<sequence>MTVALGTGRAGGGYGGAVTDYGSARVRTAAKPSGQVYARRRLIAGLVAGALGQLLVATLLGFLLAGGLAYGVRVMATLFSGMIATPLLFTAGFALMFKNDSRSLGGGVVLGAFLASLLLVVLYLLL</sequence>
<dbReference type="AlphaFoldDB" id="A0A562V9V6"/>
<evidence type="ECO:0000256" key="1">
    <source>
        <dbReference type="SAM" id="Phobius"/>
    </source>
</evidence>
<evidence type="ECO:0000313" key="3">
    <source>
        <dbReference type="Proteomes" id="UP000321617"/>
    </source>
</evidence>
<keyword evidence="1" id="KW-0472">Membrane</keyword>
<feature type="transmembrane region" description="Helical" evidence="1">
    <location>
        <begin position="104"/>
        <end position="125"/>
    </location>
</feature>
<dbReference type="EMBL" id="VLLL01000005">
    <property type="protein sequence ID" value="TWJ14666.1"/>
    <property type="molecule type" value="Genomic_DNA"/>
</dbReference>
<proteinExistence type="predicted"/>
<feature type="transmembrane region" description="Helical" evidence="1">
    <location>
        <begin position="42"/>
        <end position="70"/>
    </location>
</feature>
<organism evidence="2 3">
    <name type="scientific">Stackebrandtia albiflava</name>
    <dbReference type="NCBI Taxonomy" id="406432"/>
    <lineage>
        <taxon>Bacteria</taxon>
        <taxon>Bacillati</taxon>
        <taxon>Actinomycetota</taxon>
        <taxon>Actinomycetes</taxon>
        <taxon>Glycomycetales</taxon>
        <taxon>Glycomycetaceae</taxon>
        <taxon>Stackebrandtia</taxon>
    </lineage>
</organism>
<gene>
    <name evidence="2" type="ORF">LX16_0353</name>
</gene>
<keyword evidence="3" id="KW-1185">Reference proteome</keyword>
<keyword evidence="1" id="KW-1133">Transmembrane helix</keyword>
<feature type="transmembrane region" description="Helical" evidence="1">
    <location>
        <begin position="76"/>
        <end position="97"/>
    </location>
</feature>